<comment type="caution">
    <text evidence="2">The sequence shown here is derived from an EMBL/GenBank/DDBJ whole genome shotgun (WGS) entry which is preliminary data.</text>
</comment>
<gene>
    <name evidence="2" type="ORF">C9E81_01685</name>
</gene>
<keyword evidence="3" id="KW-1185">Reference proteome</keyword>
<feature type="region of interest" description="Disordered" evidence="1">
    <location>
        <begin position="16"/>
        <end position="39"/>
    </location>
</feature>
<dbReference type="Gene3D" id="3.40.50.1110">
    <property type="entry name" value="SGNH hydrolase"/>
    <property type="match status" value="1"/>
</dbReference>
<organism evidence="2 3">
    <name type="scientific">Paracoccus alkanivorans</name>
    <dbReference type="NCBI Taxonomy" id="2116655"/>
    <lineage>
        <taxon>Bacteria</taxon>
        <taxon>Pseudomonadati</taxon>
        <taxon>Pseudomonadota</taxon>
        <taxon>Alphaproteobacteria</taxon>
        <taxon>Rhodobacterales</taxon>
        <taxon>Paracoccaceae</taxon>
        <taxon>Paracoccus</taxon>
    </lineage>
</organism>
<dbReference type="AlphaFoldDB" id="A0A3M0MIL8"/>
<protein>
    <submittedName>
        <fullName evidence="2">Uncharacterized protein</fullName>
    </submittedName>
</protein>
<proteinExistence type="predicted"/>
<dbReference type="OrthoDB" id="7762179at2"/>
<evidence type="ECO:0000313" key="2">
    <source>
        <dbReference type="EMBL" id="RMC37488.1"/>
    </source>
</evidence>
<dbReference type="SUPFAM" id="SSF52266">
    <property type="entry name" value="SGNH hydrolase"/>
    <property type="match status" value="1"/>
</dbReference>
<evidence type="ECO:0000256" key="1">
    <source>
        <dbReference type="SAM" id="MobiDB-lite"/>
    </source>
</evidence>
<dbReference type="EMBL" id="QOKZ01000001">
    <property type="protein sequence ID" value="RMC37488.1"/>
    <property type="molecule type" value="Genomic_DNA"/>
</dbReference>
<dbReference type="GO" id="GO:0016788">
    <property type="term" value="F:hydrolase activity, acting on ester bonds"/>
    <property type="evidence" value="ECO:0007669"/>
    <property type="project" value="UniProtKB-ARBA"/>
</dbReference>
<reference evidence="2 3" key="1">
    <citation type="submission" date="2018-07" db="EMBL/GenBank/DDBJ databases">
        <authorList>
            <person name="Zhang Y."/>
            <person name="Wang L."/>
            <person name="Ma S."/>
        </authorList>
    </citation>
    <scope>NUCLEOTIDE SEQUENCE [LARGE SCALE GENOMIC DNA]</scope>
    <source>
        <strain evidence="2 3">4-2</strain>
    </source>
</reference>
<sequence>MSVQLINEILRDFERYTGDGKPNEPVGHPLPIGDPRSGTHDPAKYRLRELLLSILQSMGDPQALQDILDQLAQKADLANAVKYFGSRAGAESAGQAALPASYGTIMTGEGGVVALRGAAVEDDDPLFATAPFWGVLIRIPVAEFVAQQIGLIHLENVEGTPDAITASMSPVLGAIQADTIFGFSPIGTNSAPDPTVTVNGVTVTLKDPDGSALPVGVLDNSEYYIWRVNTALEARLLSRPIGFNEWIEAINAVPSFEAVAGGETVADINLLQNELIEDGPPQERGSVDDLSLVASATSAGSGNIAISTPLTGEHVTDVLKIFAPVADTLFVRSWTSPDAINFTRHAEQAIEVAAGYGEYPVAISVPSGGYVGAQSSGGAIGINASGTAFSFYAGQGDAGFTDSNGTGSNSYTFTITLKSRRLKAGAAANTTFLTSVWMLGLMGQSNAVGAPATTPVTTRQRYGAIGFDNKGTLLAPLTVAGTSTVNNSEWPGMGLAHALRDSIMFAGGTSPTNVTEGMIIGHSAKGGTPIAQLGPGSAEYNGALEQITAAGNYCISIGATLNYLGSGWIQGENDIVAATPEETYEAALINIAESHDADARAALSALGFDAGRKYPLFVVQTTSGLPYAPTAEAAWAIPKAQLDASDQSPLVQVACPMYMAPFVQYNHVDGWGSRLLGAYIARAAYFWRTFDVAYSPLRAVDWWTEGNDILIAYSRDGLVLDALWQVPQQAQEGFTVYDDLGSEVPIVSVTASGNEVRLTLGTAPAPDWRWTYGEKAATGLLPYGGGAGNLRDSAGDYRSFDGVPLHNAALMQGGVV</sequence>
<name>A0A3M0MIL8_9RHOB</name>
<dbReference type="RefSeq" id="WP_122110576.1">
    <property type="nucleotide sequence ID" value="NZ_QOKZ01000001.1"/>
</dbReference>
<evidence type="ECO:0000313" key="3">
    <source>
        <dbReference type="Proteomes" id="UP000273516"/>
    </source>
</evidence>
<dbReference type="Proteomes" id="UP000273516">
    <property type="component" value="Unassembled WGS sequence"/>
</dbReference>
<accession>A0A3M0MIL8</accession>
<dbReference type="InterPro" id="IPR036514">
    <property type="entry name" value="SGNH_hydro_sf"/>
</dbReference>